<evidence type="ECO:0000256" key="1">
    <source>
        <dbReference type="SAM" id="Phobius"/>
    </source>
</evidence>
<dbReference type="EMBL" id="JANBVN010000159">
    <property type="protein sequence ID" value="KAJ9137425.1"/>
    <property type="molecule type" value="Genomic_DNA"/>
</dbReference>
<keyword evidence="1" id="KW-0472">Membrane</keyword>
<keyword evidence="1" id="KW-1133">Transmembrane helix</keyword>
<evidence type="ECO:0000313" key="3">
    <source>
        <dbReference type="Proteomes" id="UP001174691"/>
    </source>
</evidence>
<protein>
    <submittedName>
        <fullName evidence="2">Uncharacterized protein</fullName>
    </submittedName>
</protein>
<sequence length="125" mass="14447">MDQGPPESKRPRLFGSHAVINYLTIQPRRLANIIILIIHILLLRTPTLVPPTFTILLHLIILRISLYLIHHHHHHHHHLLLLLLLPLWAQTTSMPDTTMSPTGTHQCRNIGSLLLRRHTLLNILM</sequence>
<keyword evidence="1" id="KW-0812">Transmembrane</keyword>
<comment type="caution">
    <text evidence="2">The sequence shown here is derived from an EMBL/GenBank/DDBJ whole genome shotgun (WGS) entry which is preliminary data.</text>
</comment>
<name>A0AA38RG93_9PEZI</name>
<organism evidence="2 3">
    <name type="scientific">Coniochaeta hoffmannii</name>
    <dbReference type="NCBI Taxonomy" id="91930"/>
    <lineage>
        <taxon>Eukaryota</taxon>
        <taxon>Fungi</taxon>
        <taxon>Dikarya</taxon>
        <taxon>Ascomycota</taxon>
        <taxon>Pezizomycotina</taxon>
        <taxon>Sordariomycetes</taxon>
        <taxon>Sordariomycetidae</taxon>
        <taxon>Coniochaetales</taxon>
        <taxon>Coniochaetaceae</taxon>
        <taxon>Coniochaeta</taxon>
    </lineage>
</organism>
<proteinExistence type="predicted"/>
<keyword evidence="3" id="KW-1185">Reference proteome</keyword>
<dbReference type="AlphaFoldDB" id="A0AA38RG93"/>
<gene>
    <name evidence="2" type="ORF">NKR19_g8191</name>
</gene>
<dbReference type="Proteomes" id="UP001174691">
    <property type="component" value="Unassembled WGS sequence"/>
</dbReference>
<reference evidence="2" key="1">
    <citation type="submission" date="2022-07" db="EMBL/GenBank/DDBJ databases">
        <title>Fungi with potential for degradation of polypropylene.</title>
        <authorList>
            <person name="Gostincar C."/>
        </authorList>
    </citation>
    <scope>NUCLEOTIDE SEQUENCE</scope>
    <source>
        <strain evidence="2">EXF-13287</strain>
    </source>
</reference>
<accession>A0AA38RG93</accession>
<evidence type="ECO:0000313" key="2">
    <source>
        <dbReference type="EMBL" id="KAJ9137425.1"/>
    </source>
</evidence>
<feature type="transmembrane region" description="Helical" evidence="1">
    <location>
        <begin position="30"/>
        <end position="47"/>
    </location>
</feature>